<dbReference type="EMBL" id="FWYF01000002">
    <property type="protein sequence ID" value="SMD33925.1"/>
    <property type="molecule type" value="Genomic_DNA"/>
</dbReference>
<dbReference type="AlphaFoldDB" id="A0A1W2GB86"/>
<dbReference type="InterPro" id="IPR018639">
    <property type="entry name" value="DUF2062"/>
</dbReference>
<dbReference type="RefSeq" id="WP_176214731.1">
    <property type="nucleotide sequence ID" value="NZ_FWYF01000002.1"/>
</dbReference>
<proteinExistence type="predicted"/>
<keyword evidence="1" id="KW-0812">Transmembrane</keyword>
<feature type="transmembrane region" description="Helical" evidence="1">
    <location>
        <begin position="117"/>
        <end position="136"/>
    </location>
</feature>
<protein>
    <recommendedName>
        <fullName evidence="2">DUF2062 domain-containing protein</fullName>
    </recommendedName>
</protein>
<keyword evidence="1" id="KW-1133">Transmembrane helix</keyword>
<organism evidence="3 4">
    <name type="scientific">Reichenbachiella faecimaris</name>
    <dbReference type="NCBI Taxonomy" id="692418"/>
    <lineage>
        <taxon>Bacteria</taxon>
        <taxon>Pseudomonadati</taxon>
        <taxon>Bacteroidota</taxon>
        <taxon>Cytophagia</taxon>
        <taxon>Cytophagales</taxon>
        <taxon>Reichenbachiellaceae</taxon>
        <taxon>Reichenbachiella</taxon>
    </lineage>
</organism>
<dbReference type="PANTHER" id="PTHR40547">
    <property type="entry name" value="SLL0298 PROTEIN"/>
    <property type="match status" value="1"/>
</dbReference>
<keyword evidence="4" id="KW-1185">Reference proteome</keyword>
<evidence type="ECO:0000259" key="2">
    <source>
        <dbReference type="Pfam" id="PF09835"/>
    </source>
</evidence>
<dbReference type="PANTHER" id="PTHR40547:SF1">
    <property type="entry name" value="SLL0298 PROTEIN"/>
    <property type="match status" value="1"/>
</dbReference>
<feature type="transmembrane region" description="Helical" evidence="1">
    <location>
        <begin position="65"/>
        <end position="84"/>
    </location>
</feature>
<feature type="domain" description="DUF2062" evidence="2">
    <location>
        <begin position="12"/>
        <end position="147"/>
    </location>
</feature>
<accession>A0A1W2GB86</accession>
<dbReference type="STRING" id="692418.SAMN04488029_1742"/>
<gene>
    <name evidence="3" type="ORF">SAMN04488029_1742</name>
</gene>
<dbReference type="Pfam" id="PF09835">
    <property type="entry name" value="DUF2062"/>
    <property type="match status" value="1"/>
</dbReference>
<evidence type="ECO:0000313" key="3">
    <source>
        <dbReference type="EMBL" id="SMD33925.1"/>
    </source>
</evidence>
<evidence type="ECO:0000256" key="1">
    <source>
        <dbReference type="SAM" id="Phobius"/>
    </source>
</evidence>
<feature type="transmembrane region" description="Helical" evidence="1">
    <location>
        <begin position="29"/>
        <end position="58"/>
    </location>
</feature>
<dbReference type="Proteomes" id="UP000192472">
    <property type="component" value="Unassembled WGS sequence"/>
</dbReference>
<keyword evidence="1" id="KW-0472">Membrane</keyword>
<evidence type="ECO:0000313" key="4">
    <source>
        <dbReference type="Proteomes" id="UP000192472"/>
    </source>
</evidence>
<reference evidence="3 4" key="1">
    <citation type="submission" date="2017-04" db="EMBL/GenBank/DDBJ databases">
        <authorList>
            <person name="Afonso C.L."/>
            <person name="Miller P.J."/>
            <person name="Scott M.A."/>
            <person name="Spackman E."/>
            <person name="Goraichik I."/>
            <person name="Dimitrov K.M."/>
            <person name="Suarez D.L."/>
            <person name="Swayne D.E."/>
        </authorList>
    </citation>
    <scope>NUCLEOTIDE SEQUENCE [LARGE SCALE GENOMIC DNA]</scope>
    <source>
        <strain evidence="3 4">DSM 26133</strain>
    </source>
</reference>
<sequence length="148" mass="17056">MKNYKNKFVFKLKRHFLEVLRTKTSDHSVAMGFAVGSFVAILPTPGISFLIGIGIVAIFKTINKYALFLAMVVWNIWTLAPIYWASYEIGEAIFGDVEKVIFDIKEWDQVFDYSLRFLIGNLFLSTPIAVLSYFLVRAGVRKYKRSRQ</sequence>
<name>A0A1W2GB86_REIFA</name>